<evidence type="ECO:0000256" key="1">
    <source>
        <dbReference type="ARBA" id="ARBA00006821"/>
    </source>
</evidence>
<evidence type="ECO:0000259" key="9">
    <source>
        <dbReference type="Pfam" id="PF13439"/>
    </source>
</evidence>
<dbReference type="GO" id="GO:0030979">
    <property type="term" value="P:alpha-glucan biosynthetic process"/>
    <property type="evidence" value="ECO:0007669"/>
    <property type="project" value="InterPro"/>
</dbReference>
<comment type="similarity">
    <text evidence="1 5">Belongs to the glycosyl hydrolase 57 family.</text>
</comment>
<dbReference type="InterPro" id="IPR040042">
    <property type="entry name" value="Branching_enz_MT3115-like"/>
</dbReference>
<evidence type="ECO:0000259" key="6">
    <source>
        <dbReference type="Pfam" id="PF00534"/>
    </source>
</evidence>
<dbReference type="Pfam" id="PF13439">
    <property type="entry name" value="Glyco_transf_4"/>
    <property type="match status" value="1"/>
</dbReference>
<dbReference type="SUPFAM" id="SSF88688">
    <property type="entry name" value="Families 57/38 glycoside transferase middle domain"/>
    <property type="match status" value="1"/>
</dbReference>
<dbReference type="InterPro" id="IPR037090">
    <property type="entry name" value="57_glycoside_trans_central"/>
</dbReference>
<dbReference type="Gene3D" id="3.20.110.10">
    <property type="entry name" value="Glycoside hydrolase 38, N terminal domain"/>
    <property type="match status" value="1"/>
</dbReference>
<sequence>MEKGYVALVLHAHLPFVRHPENSKYLEERWLFEAITESYIPLLRVFHRLLQDGVDFRLTMTLTPTLLSMLSDGLLLDRYRQHLILLIRLAEQEVIRTRNHPEMNRLAHFYHERFVLTLEFFDAYNGNLITAFKEIEDAGKIEIITSAATHAFLPLVNREQSIRAQIETAVQLHKTILGRAPNGIWLPECGYKPGIDGILKDYGLKYFFVDSHAFEAASPRPVFGGYAPVLTPHGIAAFARDRESSKQVWSSHEGYPGDYDYREYYRDIGYDLELEYIAPYIHPDGIRVNTGIKYYRITGKGDHKELYNPEWAREKAAIHAGHFLFNREKQVEYWFENMGRKPIVVAPYDAELFGHWWFEGPIWLDLFFRKMHYDQHTVKAITPSEYLREYPEQQVCRLPMSSWGRGGYADVWLNGRNDWIYRALHKAEERMSQLADRFTEANEVEVRALNQAARELMLAQSSDFAFIMDNKTMVDYAVKRTKIHINRFTRLYESLMAGDVDTEWLAVIEMRDNIFPDVDFRLYRTGRHHETLSLQRRRRFPSVLMLAWEYPPLTVGGLSRAVYDLSRHLTEKNWEVHVVTFRPEGTREYEIMEGVHVHRVDVLQPDGDEFIHWAFSLNLAILDRCEQLYEQGLRVDLIHAHDWMVTYAAKTLKEKYQWPLVATIHATEYGRNQGIHTDLQRYIHHMEWRLTYEAWRVIVCSPYMEREVKTIFSLPQDKIDIIPNGIDGDKVQPHGDSSVLREQYAQPHEQIVFFIGRMVQEKGVHLLLEAIPEILQACPQAKFLIAGRGPMLAKWQNDVKESGLSEKVMFVGFVDDETRNHLFHLADVCVFPSLYEPFGIVALEAMAAGVPVVVSDVGGLSDIVNHGEDGCKMLPGDPHSLAVQVIHLLKDPHFSEQIVMRARKKIERQYCWETIAEQTARVYERILSECALQLAEKEVASHQERV</sequence>
<dbReference type="SUPFAM" id="SSF88713">
    <property type="entry name" value="Glycoside hydrolase/deacetylase"/>
    <property type="match status" value="1"/>
</dbReference>
<dbReference type="Gene3D" id="1.20.1430.10">
    <property type="entry name" value="Families 57/38 glycoside transferase, middle domain"/>
    <property type="match status" value="1"/>
</dbReference>
<keyword evidence="11" id="KW-1185">Reference proteome</keyword>
<dbReference type="InterPro" id="IPR027291">
    <property type="entry name" value="Glyco_hydro_38_N_sf"/>
</dbReference>
<dbReference type="CDD" id="cd03801">
    <property type="entry name" value="GT4_PimA-like"/>
    <property type="match status" value="1"/>
</dbReference>
<dbReference type="AlphaFoldDB" id="A0AAV4LB27"/>
<feature type="binding site" evidence="4">
    <location>
        <position position="403"/>
    </location>
    <ligand>
        <name>substrate</name>
    </ligand>
</feature>
<evidence type="ECO:0000256" key="5">
    <source>
        <dbReference type="RuleBase" id="RU361196"/>
    </source>
</evidence>
<feature type="binding site" evidence="4">
    <location>
        <position position="240"/>
    </location>
    <ligand>
        <name>substrate</name>
    </ligand>
</feature>
<dbReference type="CDD" id="cd10792">
    <property type="entry name" value="GH57N_AmyC_like"/>
    <property type="match status" value="1"/>
</dbReference>
<evidence type="ECO:0000256" key="3">
    <source>
        <dbReference type="PIRSR" id="PIRSR640042-1"/>
    </source>
</evidence>
<gene>
    <name evidence="10" type="ORF">DNHGIG_06230</name>
</gene>
<organism evidence="10 11">
    <name type="scientific">Collibacillus ludicampi</name>
    <dbReference type="NCBI Taxonomy" id="2771369"/>
    <lineage>
        <taxon>Bacteria</taxon>
        <taxon>Bacillati</taxon>
        <taxon>Bacillota</taxon>
        <taxon>Bacilli</taxon>
        <taxon>Bacillales</taxon>
        <taxon>Alicyclobacillaceae</taxon>
        <taxon>Collibacillus</taxon>
    </lineage>
</organism>
<feature type="active site" description="Nucleophile" evidence="3">
    <location>
        <position position="188"/>
    </location>
</feature>
<dbReference type="InterPro" id="IPR011330">
    <property type="entry name" value="Glyco_hydro/deAcase_b/a-brl"/>
</dbReference>
<dbReference type="SUPFAM" id="SSF53756">
    <property type="entry name" value="UDP-Glycosyltransferase/glycogen phosphorylase"/>
    <property type="match status" value="1"/>
</dbReference>
<dbReference type="GO" id="GO:0005576">
    <property type="term" value="C:extracellular region"/>
    <property type="evidence" value="ECO:0007669"/>
    <property type="project" value="TreeGrafter"/>
</dbReference>
<evidence type="ECO:0000313" key="11">
    <source>
        <dbReference type="Proteomes" id="UP001057291"/>
    </source>
</evidence>
<evidence type="ECO:0000256" key="4">
    <source>
        <dbReference type="PIRSR" id="PIRSR640042-2"/>
    </source>
</evidence>
<feature type="domain" description="Glycosyltransferase subfamily 4-like N-terminal" evidence="9">
    <location>
        <begin position="555"/>
        <end position="727"/>
    </location>
</feature>
<evidence type="ECO:0000259" key="7">
    <source>
        <dbReference type="Pfam" id="PF03065"/>
    </source>
</evidence>
<accession>A0AAV4LB27</accession>
<evidence type="ECO:0008006" key="12">
    <source>
        <dbReference type="Google" id="ProtNLM"/>
    </source>
</evidence>
<feature type="binding site" evidence="4">
    <location>
        <position position="257"/>
    </location>
    <ligand>
        <name>substrate</name>
    </ligand>
</feature>
<dbReference type="Proteomes" id="UP001057291">
    <property type="component" value="Unassembled WGS sequence"/>
</dbReference>
<feature type="binding site" evidence="4">
    <location>
        <position position="463"/>
    </location>
    <ligand>
        <name>substrate</name>
    </ligand>
</feature>
<dbReference type="Pfam" id="PF00534">
    <property type="entry name" value="Glycos_transf_1"/>
    <property type="match status" value="1"/>
</dbReference>
<reference evidence="10" key="1">
    <citation type="journal article" date="2023" name="Int. J. Syst. Evol. Microbiol.">
        <title>Collibacillus ludicampi gen. nov., sp. nov., a new soil bacterium of the family Alicyclobacillaceae.</title>
        <authorList>
            <person name="Jojima T."/>
            <person name="Ioku Y."/>
            <person name="Fukuta Y."/>
            <person name="Shirasaka N."/>
            <person name="Matsumura Y."/>
            <person name="Mori M."/>
        </authorList>
    </citation>
    <scope>NUCLEOTIDE SEQUENCE</scope>
    <source>
        <strain evidence="10">TP075</strain>
    </source>
</reference>
<proteinExistence type="inferred from homology"/>
<protein>
    <recommendedName>
        <fullName evidence="12">DUF1957 domain-containing protein</fullName>
    </recommendedName>
</protein>
<feature type="domain" description="Glycoside hydrolase family 57 N-terminal" evidence="7">
    <location>
        <begin position="7"/>
        <end position="296"/>
    </location>
</feature>
<dbReference type="GO" id="GO:0003844">
    <property type="term" value="F:1,4-alpha-glucan branching enzyme activity"/>
    <property type="evidence" value="ECO:0007669"/>
    <property type="project" value="InterPro"/>
</dbReference>
<dbReference type="InterPro" id="IPR004300">
    <property type="entry name" value="Glyco_hydro_57_N"/>
</dbReference>
<keyword evidence="2 5" id="KW-0119">Carbohydrate metabolism</keyword>
<dbReference type="InterPro" id="IPR028098">
    <property type="entry name" value="Glyco_trans_4-like_N"/>
</dbReference>
<feature type="active site" description="Proton donor" evidence="3">
    <location>
        <position position="349"/>
    </location>
</feature>
<evidence type="ECO:0000313" key="10">
    <source>
        <dbReference type="EMBL" id="GIM45074.1"/>
    </source>
</evidence>
<dbReference type="PANTHER" id="PTHR41695:SF1">
    <property type="entry name" value="1,4-ALPHA-GLUCAN BRANCHING ENZYME TK1436"/>
    <property type="match status" value="1"/>
</dbReference>
<dbReference type="Pfam" id="PF09210">
    <property type="entry name" value="BE_C"/>
    <property type="match status" value="1"/>
</dbReference>
<evidence type="ECO:0000256" key="2">
    <source>
        <dbReference type="ARBA" id="ARBA00023277"/>
    </source>
</evidence>
<dbReference type="EMBL" id="BOQE01000001">
    <property type="protein sequence ID" value="GIM45074.1"/>
    <property type="molecule type" value="Genomic_DNA"/>
</dbReference>
<dbReference type="Pfam" id="PF03065">
    <property type="entry name" value="Glyco_hydro_57"/>
    <property type="match status" value="1"/>
</dbReference>
<dbReference type="InterPro" id="IPR015293">
    <property type="entry name" value="BE_C"/>
</dbReference>
<dbReference type="InterPro" id="IPR028995">
    <property type="entry name" value="Glyco_hydro_57/38_cen_sf"/>
</dbReference>
<comment type="caution">
    <text evidence="10">The sequence shown here is derived from an EMBL/GenBank/DDBJ whole genome shotgun (WGS) entry which is preliminary data.</text>
</comment>
<dbReference type="PANTHER" id="PTHR41695">
    <property type="entry name" value="1,4-ALPHA-GLUCAN BRANCHING ENZYME RV3031-RELATED"/>
    <property type="match status" value="1"/>
</dbReference>
<dbReference type="InterPro" id="IPR001296">
    <property type="entry name" value="Glyco_trans_1"/>
</dbReference>
<name>A0AAV4LB27_9BACL</name>
<dbReference type="RefSeq" id="WP_282198307.1">
    <property type="nucleotide sequence ID" value="NZ_BOQE01000001.1"/>
</dbReference>
<evidence type="ECO:0000259" key="8">
    <source>
        <dbReference type="Pfam" id="PF09210"/>
    </source>
</evidence>
<feature type="domain" description="1,4-alpha-glucan branching enzyme C-terminal" evidence="8">
    <location>
        <begin position="424"/>
        <end position="523"/>
    </location>
</feature>
<dbReference type="Gene3D" id="3.40.50.2000">
    <property type="entry name" value="Glycogen Phosphorylase B"/>
    <property type="match status" value="2"/>
</dbReference>
<feature type="domain" description="Glycosyl transferase family 1" evidence="6">
    <location>
        <begin position="747"/>
        <end position="904"/>
    </location>
</feature>